<organism evidence="7 8">
    <name type="scientific">Pararobbsia alpina</name>
    <dbReference type="NCBI Taxonomy" id="621374"/>
    <lineage>
        <taxon>Bacteria</taxon>
        <taxon>Pseudomonadati</taxon>
        <taxon>Pseudomonadota</taxon>
        <taxon>Betaproteobacteria</taxon>
        <taxon>Burkholderiales</taxon>
        <taxon>Burkholderiaceae</taxon>
        <taxon>Pararobbsia</taxon>
    </lineage>
</organism>
<proteinExistence type="inferred from homology"/>
<evidence type="ECO:0000256" key="5">
    <source>
        <dbReference type="SAM" id="MobiDB-lite"/>
    </source>
</evidence>
<evidence type="ECO:0000256" key="1">
    <source>
        <dbReference type="ARBA" id="ARBA00009437"/>
    </source>
</evidence>
<keyword evidence="3" id="KW-0238">DNA-binding</keyword>
<sequence>MDLFLSIEAFVKAAEAESFANAARQLGIGKSLVTARVKQLEEHYGVALFHRSTRSVRLSEIGESYYKDCAELLKKVYDLSARSQIETLALSGTLHIHVLPGFALGHFSRTLIDFRAIYPRIEFEVTVSDRVVDPVQEGFDVALQIYPPASNSLVERKLFPVRGVLCAAPQYLKDEPVIETPLDLIRHDFARYAYYPWGDKWPLMKGNECFQIELSPVLKTNSVHLLLEFARAGAGVVYLPTMVAAPDLLERRLVRVLPEYAAPPLWLSAVYPTSHRSTSKVKVFVDFMRSRFQSEPQWDQALGIAPEPTDATEASEAADTGDTNDGGDANDINDVNDASDANDGSKNP</sequence>
<dbReference type="PANTHER" id="PTHR30537:SF5">
    <property type="entry name" value="HTH-TYPE TRANSCRIPTIONAL ACTIVATOR TTDR-RELATED"/>
    <property type="match status" value="1"/>
</dbReference>
<evidence type="ECO:0000256" key="2">
    <source>
        <dbReference type="ARBA" id="ARBA00023015"/>
    </source>
</evidence>
<dbReference type="CDD" id="cd08422">
    <property type="entry name" value="PBP2_CrgA_like"/>
    <property type="match status" value="1"/>
</dbReference>
<comment type="similarity">
    <text evidence="1">Belongs to the LysR transcriptional regulatory family.</text>
</comment>
<keyword evidence="8" id="KW-1185">Reference proteome</keyword>
<evidence type="ECO:0000259" key="6">
    <source>
        <dbReference type="PROSITE" id="PS50931"/>
    </source>
</evidence>
<dbReference type="InterPro" id="IPR000847">
    <property type="entry name" value="LysR_HTH_N"/>
</dbReference>
<evidence type="ECO:0000313" key="8">
    <source>
        <dbReference type="Proteomes" id="UP000494115"/>
    </source>
</evidence>
<dbReference type="PROSITE" id="PS50931">
    <property type="entry name" value="HTH_LYSR"/>
    <property type="match status" value="1"/>
</dbReference>
<keyword evidence="2" id="KW-0805">Transcription regulation</keyword>
<evidence type="ECO:0000313" key="7">
    <source>
        <dbReference type="EMBL" id="CAB3775914.1"/>
    </source>
</evidence>
<dbReference type="SUPFAM" id="SSF53850">
    <property type="entry name" value="Periplasmic binding protein-like II"/>
    <property type="match status" value="1"/>
</dbReference>
<dbReference type="FunFam" id="1.10.10.10:FF:000001">
    <property type="entry name" value="LysR family transcriptional regulator"/>
    <property type="match status" value="1"/>
</dbReference>
<dbReference type="Gene3D" id="1.10.10.10">
    <property type="entry name" value="Winged helix-like DNA-binding domain superfamily/Winged helix DNA-binding domain"/>
    <property type="match status" value="1"/>
</dbReference>
<dbReference type="SUPFAM" id="SSF46785">
    <property type="entry name" value="Winged helix' DNA-binding domain"/>
    <property type="match status" value="1"/>
</dbReference>
<feature type="compositionally biased region" description="Low complexity" evidence="5">
    <location>
        <begin position="305"/>
        <end position="348"/>
    </location>
</feature>
<dbReference type="Proteomes" id="UP000494115">
    <property type="component" value="Unassembled WGS sequence"/>
</dbReference>
<keyword evidence="4" id="KW-0804">Transcription</keyword>
<name>A0A6S7AST3_9BURK</name>
<dbReference type="RefSeq" id="WP_175102625.1">
    <property type="nucleotide sequence ID" value="NZ_CADIKM010000001.1"/>
</dbReference>
<dbReference type="GO" id="GO:0003700">
    <property type="term" value="F:DNA-binding transcription factor activity"/>
    <property type="evidence" value="ECO:0007669"/>
    <property type="project" value="InterPro"/>
</dbReference>
<feature type="region of interest" description="Disordered" evidence="5">
    <location>
        <begin position="298"/>
        <end position="348"/>
    </location>
</feature>
<dbReference type="Pfam" id="PF00126">
    <property type="entry name" value="HTH_1"/>
    <property type="match status" value="1"/>
</dbReference>
<dbReference type="PANTHER" id="PTHR30537">
    <property type="entry name" value="HTH-TYPE TRANSCRIPTIONAL REGULATOR"/>
    <property type="match status" value="1"/>
</dbReference>
<dbReference type="AlphaFoldDB" id="A0A6S7AST3"/>
<dbReference type="InterPro" id="IPR036388">
    <property type="entry name" value="WH-like_DNA-bd_sf"/>
</dbReference>
<dbReference type="Gene3D" id="3.40.190.290">
    <property type="match status" value="1"/>
</dbReference>
<dbReference type="EMBL" id="CADIKM010000001">
    <property type="protein sequence ID" value="CAB3775914.1"/>
    <property type="molecule type" value="Genomic_DNA"/>
</dbReference>
<evidence type="ECO:0000256" key="4">
    <source>
        <dbReference type="ARBA" id="ARBA00023163"/>
    </source>
</evidence>
<dbReference type="InterPro" id="IPR058163">
    <property type="entry name" value="LysR-type_TF_proteobact-type"/>
</dbReference>
<dbReference type="InterPro" id="IPR036390">
    <property type="entry name" value="WH_DNA-bd_sf"/>
</dbReference>
<gene>
    <name evidence="7" type="primary">dmlR_1</name>
    <name evidence="7" type="ORF">LMG28138_00042</name>
</gene>
<feature type="domain" description="HTH lysR-type" evidence="6">
    <location>
        <begin position="1"/>
        <end position="59"/>
    </location>
</feature>
<accession>A0A6S7AST3</accession>
<dbReference type="InterPro" id="IPR005119">
    <property type="entry name" value="LysR_subst-bd"/>
</dbReference>
<dbReference type="Pfam" id="PF03466">
    <property type="entry name" value="LysR_substrate"/>
    <property type="match status" value="1"/>
</dbReference>
<evidence type="ECO:0000256" key="3">
    <source>
        <dbReference type="ARBA" id="ARBA00023125"/>
    </source>
</evidence>
<reference evidence="7 8" key="1">
    <citation type="submission" date="2020-04" db="EMBL/GenBank/DDBJ databases">
        <authorList>
            <person name="De Canck E."/>
        </authorList>
    </citation>
    <scope>NUCLEOTIDE SEQUENCE [LARGE SCALE GENOMIC DNA]</scope>
    <source>
        <strain evidence="7 8">LMG 28138</strain>
    </source>
</reference>
<dbReference type="GO" id="GO:0003677">
    <property type="term" value="F:DNA binding"/>
    <property type="evidence" value="ECO:0007669"/>
    <property type="project" value="UniProtKB-KW"/>
</dbReference>
<protein>
    <submittedName>
        <fullName evidence="7">HTH-type transcriptional regulator DmlR</fullName>
    </submittedName>
</protein>